<sequence>MDAQEPLPLPSPLRLHGLGLRLREWSGDDVTALVALYDDPEIARWTPVPSPFGTAAARAYLAAAGRKRIEGRGVHLAITTDGRLPLGEVLLFRSATDPRDAELAYGVGPAHRGRGLAAKAVRLVTAYATRHLRPRRVVLCIESENAASEAVARSTGFELTDDEPVRRRHKDRTVTLRTWCHREGRSGSECTRVLREHP</sequence>
<dbReference type="PANTHER" id="PTHR43441:SF10">
    <property type="entry name" value="ACETYLTRANSFERASE"/>
    <property type="match status" value="1"/>
</dbReference>
<dbReference type="Proteomes" id="UP001602058">
    <property type="component" value="Unassembled WGS sequence"/>
</dbReference>
<dbReference type="SUPFAM" id="SSF55729">
    <property type="entry name" value="Acyl-CoA N-acyltransferases (Nat)"/>
    <property type="match status" value="1"/>
</dbReference>
<accession>A0ABW6UHK2</accession>
<feature type="domain" description="N-acetyltransferase" evidence="1">
    <location>
        <begin position="20"/>
        <end position="181"/>
    </location>
</feature>
<protein>
    <submittedName>
        <fullName evidence="2">GNAT family N-acetyltransferase</fullName>
        <ecNumber evidence="2">2.3.-.-</ecNumber>
    </submittedName>
</protein>
<evidence type="ECO:0000313" key="2">
    <source>
        <dbReference type="EMBL" id="MFF4522893.1"/>
    </source>
</evidence>
<evidence type="ECO:0000313" key="3">
    <source>
        <dbReference type="Proteomes" id="UP001602058"/>
    </source>
</evidence>
<dbReference type="PROSITE" id="PS51186">
    <property type="entry name" value="GNAT"/>
    <property type="match status" value="1"/>
</dbReference>
<proteinExistence type="predicted"/>
<dbReference type="InterPro" id="IPR000182">
    <property type="entry name" value="GNAT_dom"/>
</dbReference>
<dbReference type="Pfam" id="PF13302">
    <property type="entry name" value="Acetyltransf_3"/>
    <property type="match status" value="1"/>
</dbReference>
<dbReference type="InterPro" id="IPR016181">
    <property type="entry name" value="Acyl_CoA_acyltransferase"/>
</dbReference>
<dbReference type="GO" id="GO:0016746">
    <property type="term" value="F:acyltransferase activity"/>
    <property type="evidence" value="ECO:0007669"/>
    <property type="project" value="UniProtKB-KW"/>
</dbReference>
<dbReference type="PANTHER" id="PTHR43441">
    <property type="entry name" value="RIBOSOMAL-PROTEIN-SERINE ACETYLTRANSFERASE"/>
    <property type="match status" value="1"/>
</dbReference>
<dbReference type="RefSeq" id="WP_134039263.1">
    <property type="nucleotide sequence ID" value="NZ_JBEOZG010000003.1"/>
</dbReference>
<reference evidence="2 3" key="1">
    <citation type="submission" date="2024-10" db="EMBL/GenBank/DDBJ databases">
        <title>The Natural Products Discovery Center: Release of the First 8490 Sequenced Strains for Exploring Actinobacteria Biosynthetic Diversity.</title>
        <authorList>
            <person name="Kalkreuter E."/>
            <person name="Kautsar S.A."/>
            <person name="Yang D."/>
            <person name="Bader C.D."/>
            <person name="Teijaro C.N."/>
            <person name="Fluegel L."/>
            <person name="Davis C.M."/>
            <person name="Simpson J.R."/>
            <person name="Lauterbach L."/>
            <person name="Steele A.D."/>
            <person name="Gui C."/>
            <person name="Meng S."/>
            <person name="Li G."/>
            <person name="Viehrig K."/>
            <person name="Ye F."/>
            <person name="Su P."/>
            <person name="Kiefer A.F."/>
            <person name="Nichols A."/>
            <person name="Cepeda A.J."/>
            <person name="Yan W."/>
            <person name="Fan B."/>
            <person name="Jiang Y."/>
            <person name="Adhikari A."/>
            <person name="Zheng C.-J."/>
            <person name="Schuster L."/>
            <person name="Cowan T.M."/>
            <person name="Smanski M.J."/>
            <person name="Chevrette M.G."/>
            <person name="De Carvalho L.P.S."/>
            <person name="Shen B."/>
        </authorList>
    </citation>
    <scope>NUCLEOTIDE SEQUENCE [LARGE SCALE GENOMIC DNA]</scope>
    <source>
        <strain evidence="2 3">NPDC001390</strain>
    </source>
</reference>
<dbReference type="InterPro" id="IPR051908">
    <property type="entry name" value="Ribosomal_N-acetyltransferase"/>
</dbReference>
<keyword evidence="2" id="KW-0808">Transferase</keyword>
<name>A0ABW6UHK2_9ACTN</name>
<dbReference type="Gene3D" id="3.40.630.30">
    <property type="match status" value="1"/>
</dbReference>
<keyword evidence="3" id="KW-1185">Reference proteome</keyword>
<keyword evidence="2" id="KW-0012">Acyltransferase</keyword>
<gene>
    <name evidence="2" type="ORF">ACFY1D_15920</name>
</gene>
<organism evidence="2 3">
    <name type="scientific">Streptomyces bluensis</name>
    <dbReference type="NCBI Taxonomy" id="33897"/>
    <lineage>
        <taxon>Bacteria</taxon>
        <taxon>Bacillati</taxon>
        <taxon>Actinomycetota</taxon>
        <taxon>Actinomycetes</taxon>
        <taxon>Kitasatosporales</taxon>
        <taxon>Streptomycetaceae</taxon>
        <taxon>Streptomyces</taxon>
    </lineage>
</organism>
<evidence type="ECO:0000259" key="1">
    <source>
        <dbReference type="PROSITE" id="PS51186"/>
    </source>
</evidence>
<dbReference type="EC" id="2.3.-.-" evidence="2"/>
<comment type="caution">
    <text evidence="2">The sequence shown here is derived from an EMBL/GenBank/DDBJ whole genome shotgun (WGS) entry which is preliminary data.</text>
</comment>
<dbReference type="EMBL" id="JBIAWJ010000006">
    <property type="protein sequence ID" value="MFF4522893.1"/>
    <property type="molecule type" value="Genomic_DNA"/>
</dbReference>